<dbReference type="InterPro" id="IPR013113">
    <property type="entry name" value="SIP_FAD-bd"/>
</dbReference>
<dbReference type="PANTHER" id="PTHR30157">
    <property type="entry name" value="FERRIC REDUCTASE, NADPH-DEPENDENT"/>
    <property type="match status" value="1"/>
</dbReference>
<evidence type="ECO:0000259" key="1">
    <source>
        <dbReference type="PROSITE" id="PS51384"/>
    </source>
</evidence>
<dbReference type="RefSeq" id="WP_380846605.1">
    <property type="nucleotide sequence ID" value="NZ_JBHSFP010000026.1"/>
</dbReference>
<dbReference type="Proteomes" id="UP001596004">
    <property type="component" value="Unassembled WGS sequence"/>
</dbReference>
<name>A0ABV9CQ25_9ACTN</name>
<gene>
    <name evidence="2" type="ORF">ACFO60_29705</name>
</gene>
<comment type="caution">
    <text evidence="2">The sequence shown here is derived from an EMBL/GenBank/DDBJ whole genome shotgun (WGS) entry which is preliminary data.</text>
</comment>
<proteinExistence type="predicted"/>
<organism evidence="2 3">
    <name type="scientific">Sphaerisporangium dianthi</name>
    <dbReference type="NCBI Taxonomy" id="1436120"/>
    <lineage>
        <taxon>Bacteria</taxon>
        <taxon>Bacillati</taxon>
        <taxon>Actinomycetota</taxon>
        <taxon>Actinomycetes</taxon>
        <taxon>Streptosporangiales</taxon>
        <taxon>Streptosporangiaceae</taxon>
        <taxon>Sphaerisporangium</taxon>
    </lineage>
</organism>
<sequence>MLNLFRRGTVTHIEPIAERMRHIRISGPQLRELGWVPGTHIRLRVGDPRRPRSFLQGFLRTYSIWDYSPEGHLDVCVLDHPNAGPGALWARRARIGDAAAFMGPEGRLVLREGAPYHLFVGDETAAVAFGAMMRALPSSAVVHGVILVGGPGGRLPVVRSDRLTWIHRPDELPAGVRSLDLPDEPGVAYVAGEARTGQAVRGHLVGERGWSRRDVVVKAFWAPGRRGMD</sequence>
<dbReference type="InterPro" id="IPR007037">
    <property type="entry name" value="SIP_rossman_dom"/>
</dbReference>
<evidence type="ECO:0000313" key="3">
    <source>
        <dbReference type="Proteomes" id="UP001596004"/>
    </source>
</evidence>
<reference evidence="3" key="1">
    <citation type="journal article" date="2019" name="Int. J. Syst. Evol. Microbiol.">
        <title>The Global Catalogue of Microorganisms (GCM) 10K type strain sequencing project: providing services to taxonomists for standard genome sequencing and annotation.</title>
        <authorList>
            <consortium name="The Broad Institute Genomics Platform"/>
            <consortium name="The Broad Institute Genome Sequencing Center for Infectious Disease"/>
            <person name="Wu L."/>
            <person name="Ma J."/>
        </authorList>
    </citation>
    <scope>NUCLEOTIDE SEQUENCE [LARGE SCALE GENOMIC DNA]</scope>
    <source>
        <strain evidence="3">CGMCC 4.7132</strain>
    </source>
</reference>
<dbReference type="Pfam" id="PF04954">
    <property type="entry name" value="SIP"/>
    <property type="match status" value="1"/>
</dbReference>
<evidence type="ECO:0000313" key="2">
    <source>
        <dbReference type="EMBL" id="MFC4534955.1"/>
    </source>
</evidence>
<dbReference type="Gene3D" id="3.40.50.80">
    <property type="entry name" value="Nucleotide-binding domain of ferredoxin-NADP reductase (FNR) module"/>
    <property type="match status" value="1"/>
</dbReference>
<dbReference type="InterPro" id="IPR039374">
    <property type="entry name" value="SIP_fam"/>
</dbReference>
<accession>A0ABV9CQ25</accession>
<dbReference type="InterPro" id="IPR017938">
    <property type="entry name" value="Riboflavin_synthase-like_b-brl"/>
</dbReference>
<dbReference type="Pfam" id="PF08021">
    <property type="entry name" value="FAD_binding_9"/>
    <property type="match status" value="1"/>
</dbReference>
<protein>
    <submittedName>
        <fullName evidence="2">Siderophore-interacting protein</fullName>
    </submittedName>
</protein>
<dbReference type="Gene3D" id="2.40.30.10">
    <property type="entry name" value="Translation factors"/>
    <property type="match status" value="1"/>
</dbReference>
<dbReference type="EMBL" id="JBHSFP010000026">
    <property type="protein sequence ID" value="MFC4534955.1"/>
    <property type="molecule type" value="Genomic_DNA"/>
</dbReference>
<feature type="domain" description="FAD-binding FR-type" evidence="1">
    <location>
        <begin position="3"/>
        <end position="111"/>
    </location>
</feature>
<dbReference type="PROSITE" id="PS51384">
    <property type="entry name" value="FAD_FR"/>
    <property type="match status" value="1"/>
</dbReference>
<dbReference type="CDD" id="cd06193">
    <property type="entry name" value="siderophore_interacting"/>
    <property type="match status" value="1"/>
</dbReference>
<keyword evidence="3" id="KW-1185">Reference proteome</keyword>
<dbReference type="SUPFAM" id="SSF63380">
    <property type="entry name" value="Riboflavin synthase domain-like"/>
    <property type="match status" value="1"/>
</dbReference>
<dbReference type="InterPro" id="IPR017927">
    <property type="entry name" value="FAD-bd_FR_type"/>
</dbReference>
<dbReference type="InterPro" id="IPR039261">
    <property type="entry name" value="FNR_nucleotide-bd"/>
</dbReference>
<dbReference type="PANTHER" id="PTHR30157:SF0">
    <property type="entry name" value="NADPH-DEPENDENT FERRIC-CHELATE REDUCTASE"/>
    <property type="match status" value="1"/>
</dbReference>